<keyword evidence="3" id="KW-1185">Reference proteome</keyword>
<feature type="compositionally biased region" description="Gly residues" evidence="1">
    <location>
        <begin position="139"/>
        <end position="152"/>
    </location>
</feature>
<evidence type="ECO:0000313" key="3">
    <source>
        <dbReference type="Proteomes" id="UP000095767"/>
    </source>
</evidence>
<dbReference type="AlphaFoldDB" id="A0A1E5USJ2"/>
<dbReference type="Proteomes" id="UP000095767">
    <property type="component" value="Unassembled WGS sequence"/>
</dbReference>
<dbReference type="GO" id="GO:0016567">
    <property type="term" value="P:protein ubiquitination"/>
    <property type="evidence" value="ECO:0007669"/>
    <property type="project" value="UniProtKB-UniPathway"/>
</dbReference>
<feature type="region of interest" description="Disordered" evidence="1">
    <location>
        <begin position="84"/>
        <end position="184"/>
    </location>
</feature>
<reference evidence="2 3" key="1">
    <citation type="submission" date="2016-09" db="EMBL/GenBank/DDBJ databases">
        <title>The draft genome of Dichanthelium oligosanthes: A C3 panicoid grass species.</title>
        <authorList>
            <person name="Studer A.J."/>
            <person name="Schnable J.C."/>
            <person name="Brutnell T.P."/>
        </authorList>
    </citation>
    <scope>NUCLEOTIDE SEQUENCE [LARGE SCALE GENOMIC DNA]</scope>
    <source>
        <strain evidence="3">cv. Kellogg 1175</strain>
        <tissue evidence="2">Leaf</tissue>
    </source>
</reference>
<comment type="caution">
    <text evidence="2">The sequence shown here is derived from an EMBL/GenBank/DDBJ whole genome shotgun (WGS) entry which is preliminary data.</text>
</comment>
<feature type="compositionally biased region" description="Basic residues" evidence="1">
    <location>
        <begin position="95"/>
        <end position="111"/>
    </location>
</feature>
<accession>A0A1E5USJ2</accession>
<dbReference type="EMBL" id="LWDX02065439">
    <property type="protein sequence ID" value="OEL15794.1"/>
    <property type="molecule type" value="Genomic_DNA"/>
</dbReference>
<gene>
    <name evidence="2" type="ORF">BAE44_0023187</name>
</gene>
<protein>
    <submittedName>
        <fullName evidence="2">Uncharacterized protein</fullName>
    </submittedName>
</protein>
<dbReference type="UniPathway" id="UPA00143"/>
<feature type="compositionally biased region" description="Basic residues" evidence="1">
    <location>
        <begin position="154"/>
        <end position="178"/>
    </location>
</feature>
<sequence>LRSCEELGVVRRSADAVALRICNEALFPTRSPPGWWTTKLAALSPVSFQKVVTALRCRRADPEVVANAASAYAELTLAEVLADPRDTYGGPARASRVHRERAPFRRRRSHPGRLPLPPPPRRGHHRGLRQDVPRPGAPRRGGAGPGHRGGPAGRRARRRRRGRQEHRHRPARHHHLRRAAGGIGGRVEPAVVSVWRGRARFRRNGEGREDGGVFFNSLPRKRCLHRRQWT</sequence>
<evidence type="ECO:0000313" key="2">
    <source>
        <dbReference type="EMBL" id="OEL15794.1"/>
    </source>
</evidence>
<organism evidence="2 3">
    <name type="scientific">Dichanthelium oligosanthes</name>
    <dbReference type="NCBI Taxonomy" id="888268"/>
    <lineage>
        <taxon>Eukaryota</taxon>
        <taxon>Viridiplantae</taxon>
        <taxon>Streptophyta</taxon>
        <taxon>Embryophyta</taxon>
        <taxon>Tracheophyta</taxon>
        <taxon>Spermatophyta</taxon>
        <taxon>Magnoliopsida</taxon>
        <taxon>Liliopsida</taxon>
        <taxon>Poales</taxon>
        <taxon>Poaceae</taxon>
        <taxon>PACMAD clade</taxon>
        <taxon>Panicoideae</taxon>
        <taxon>Panicodae</taxon>
        <taxon>Paniceae</taxon>
        <taxon>Dichantheliinae</taxon>
        <taxon>Dichanthelium</taxon>
    </lineage>
</organism>
<dbReference type="STRING" id="888268.A0A1E5USJ2"/>
<dbReference type="OrthoDB" id="624345at2759"/>
<name>A0A1E5USJ2_9POAL</name>
<proteinExistence type="predicted"/>
<evidence type="ECO:0000256" key="1">
    <source>
        <dbReference type="SAM" id="MobiDB-lite"/>
    </source>
</evidence>
<feature type="non-terminal residue" evidence="2">
    <location>
        <position position="1"/>
    </location>
</feature>